<reference evidence="1 2" key="1">
    <citation type="submission" date="2018-12" db="EMBL/GenBank/DDBJ databases">
        <title>Draft genome sequence of Embleya hyalina NBRC 13850T.</title>
        <authorList>
            <person name="Komaki H."/>
            <person name="Hosoyama A."/>
            <person name="Kimura A."/>
            <person name="Ichikawa N."/>
            <person name="Tamura T."/>
        </authorList>
    </citation>
    <scope>NUCLEOTIDE SEQUENCE [LARGE SCALE GENOMIC DNA]</scope>
    <source>
        <strain evidence="1 2">NBRC 13850</strain>
    </source>
</reference>
<accession>A0A401YFM4</accession>
<dbReference type="SUPFAM" id="SSF101478">
    <property type="entry name" value="ADP-ribosylglycohydrolase"/>
    <property type="match status" value="1"/>
</dbReference>
<evidence type="ECO:0000313" key="1">
    <source>
        <dbReference type="EMBL" id="GCD93379.1"/>
    </source>
</evidence>
<dbReference type="OrthoDB" id="9814159at2"/>
<keyword evidence="2" id="KW-1185">Reference proteome</keyword>
<dbReference type="InterPro" id="IPR005502">
    <property type="entry name" value="Ribosyl_crysJ1"/>
</dbReference>
<evidence type="ECO:0008006" key="3">
    <source>
        <dbReference type="Google" id="ProtNLM"/>
    </source>
</evidence>
<dbReference type="Proteomes" id="UP000286931">
    <property type="component" value="Unassembled WGS sequence"/>
</dbReference>
<name>A0A401YFM4_9ACTN</name>
<comment type="caution">
    <text evidence="1">The sequence shown here is derived from an EMBL/GenBank/DDBJ whole genome shotgun (WGS) entry which is preliminary data.</text>
</comment>
<dbReference type="EMBL" id="BIFH01000014">
    <property type="protein sequence ID" value="GCD93379.1"/>
    <property type="molecule type" value="Genomic_DNA"/>
</dbReference>
<dbReference type="RefSeq" id="WP_126635682.1">
    <property type="nucleotide sequence ID" value="NZ_BIFH01000014.1"/>
</dbReference>
<dbReference type="Gene3D" id="1.10.4080.10">
    <property type="entry name" value="ADP-ribosylation/Crystallin J1"/>
    <property type="match status" value="1"/>
</dbReference>
<dbReference type="AlphaFoldDB" id="A0A401YFM4"/>
<proteinExistence type="predicted"/>
<sequence length="344" mass="35432">MGLDGFWGDGLVRDGLSREKGAGVDASVDELLPPAGGIDPPPVHAVLFDRIHGGWIGRCLGAHEARRGAGAGLAEDRSDAVDRAVLSLRVLELYGPGFTSAQVGGLWLRTLPFLRPFAAEQAAYLRLLDGELPPTTAGDGSGSGEAMMRADLYGCVAPGDPRRAARLARKDAVVSHVGEGMYAAMWCAALAAAACTARDAAQAVGVSLRHVPTESGVSRVVRDVLVAYARGWAWDQVVAEVRRGAGGDDRHAALGSAGLIAAGLLWGDADPARQIGLTVRDGWDVHATAPLVGSIAGVLHGAEAGWPAEAATRVGTALPGEGVCPLGELARRTLAVSGTELPLM</sequence>
<gene>
    <name evidence="1" type="ORF">EHYA_01023</name>
</gene>
<dbReference type="Pfam" id="PF03747">
    <property type="entry name" value="ADP_ribosyl_GH"/>
    <property type="match status" value="1"/>
</dbReference>
<dbReference type="InterPro" id="IPR036705">
    <property type="entry name" value="Ribosyl_crysJ1_sf"/>
</dbReference>
<protein>
    <recommendedName>
        <fullName evidence="3">ADP-ribosylglycohydrolase</fullName>
    </recommendedName>
</protein>
<evidence type="ECO:0000313" key="2">
    <source>
        <dbReference type="Proteomes" id="UP000286931"/>
    </source>
</evidence>
<organism evidence="1 2">
    <name type="scientific">Embleya hyalina</name>
    <dbReference type="NCBI Taxonomy" id="516124"/>
    <lineage>
        <taxon>Bacteria</taxon>
        <taxon>Bacillati</taxon>
        <taxon>Actinomycetota</taxon>
        <taxon>Actinomycetes</taxon>
        <taxon>Kitasatosporales</taxon>
        <taxon>Streptomycetaceae</taxon>
        <taxon>Embleya</taxon>
    </lineage>
</organism>